<organism evidence="2 3">
    <name type="scientific">Candidatus Andersenbacteria bacterium CG10_big_fil_rev_8_21_14_0_10_54_11</name>
    <dbReference type="NCBI Taxonomy" id="1974485"/>
    <lineage>
        <taxon>Bacteria</taxon>
        <taxon>Candidatus Anderseniibacteriota</taxon>
    </lineage>
</organism>
<dbReference type="AlphaFoldDB" id="A0A2M6X0B3"/>
<name>A0A2M6X0B3_9BACT</name>
<dbReference type="Pfam" id="PF13643">
    <property type="entry name" value="DUF4145"/>
    <property type="match status" value="1"/>
</dbReference>
<evidence type="ECO:0000313" key="2">
    <source>
        <dbReference type="EMBL" id="PIT98445.1"/>
    </source>
</evidence>
<feature type="domain" description="DUF4145" evidence="1">
    <location>
        <begin position="33"/>
        <end position="125"/>
    </location>
</feature>
<proteinExistence type="predicted"/>
<accession>A0A2M6X0B3</accession>
<dbReference type="EMBL" id="PEZP01000006">
    <property type="protein sequence ID" value="PIT98445.1"/>
    <property type="molecule type" value="Genomic_DNA"/>
</dbReference>
<protein>
    <recommendedName>
        <fullName evidence="1">DUF4145 domain-containing protein</fullName>
    </recommendedName>
</protein>
<sequence>MRNYEQVVRAYPKGASRPPISTKVPEKYAGDYKEACLVLIDSPKASAALSRRCLQHLLQDEAGATKKNLFDQIQEVIDSGQLPPYLTSALDVVRNIGNFAAHPIKSKSTGEIVEVEEGEAEWNLDVLEQLFEFYFVQPSIIQQKKDALNKKLQDAGKQPVK</sequence>
<dbReference type="Proteomes" id="UP000230731">
    <property type="component" value="Unassembled WGS sequence"/>
</dbReference>
<dbReference type="InterPro" id="IPR025285">
    <property type="entry name" value="DUF4145"/>
</dbReference>
<evidence type="ECO:0000313" key="3">
    <source>
        <dbReference type="Proteomes" id="UP000230731"/>
    </source>
</evidence>
<reference evidence="3" key="1">
    <citation type="submission" date="2017-09" db="EMBL/GenBank/DDBJ databases">
        <title>Depth-based differentiation of microbial function through sediment-hosted aquifers and enrichment of novel symbionts in the deep terrestrial subsurface.</title>
        <authorList>
            <person name="Probst A.J."/>
            <person name="Ladd B."/>
            <person name="Jarett J.K."/>
            <person name="Geller-Mcgrath D.E."/>
            <person name="Sieber C.M.K."/>
            <person name="Emerson J.B."/>
            <person name="Anantharaman K."/>
            <person name="Thomas B.C."/>
            <person name="Malmstrom R."/>
            <person name="Stieglmeier M."/>
            <person name="Klingl A."/>
            <person name="Woyke T."/>
            <person name="Ryan C.M."/>
            <person name="Banfield J.F."/>
        </authorList>
    </citation>
    <scope>NUCLEOTIDE SEQUENCE [LARGE SCALE GENOMIC DNA]</scope>
</reference>
<comment type="caution">
    <text evidence="2">The sequence shown here is derived from an EMBL/GenBank/DDBJ whole genome shotgun (WGS) entry which is preliminary data.</text>
</comment>
<evidence type="ECO:0000259" key="1">
    <source>
        <dbReference type="Pfam" id="PF13643"/>
    </source>
</evidence>
<gene>
    <name evidence="2" type="ORF">COT71_00530</name>
</gene>